<evidence type="ECO:0000313" key="3">
    <source>
        <dbReference type="Proteomes" id="UP001162780"/>
    </source>
</evidence>
<evidence type="ECO:0000256" key="1">
    <source>
        <dbReference type="SAM" id="SignalP"/>
    </source>
</evidence>
<feature type="chain" id="PRO_5046487176" evidence="1">
    <location>
        <begin position="32"/>
        <end position="189"/>
    </location>
</feature>
<keyword evidence="3" id="KW-1185">Reference proteome</keyword>
<sequence>MMKPLTQSVAIVVMACSICAPNIAHSSLASAEFHWLGDGGYKASGTFTYNDTLESISAKGSNYDGGFNNGLDHLDISFYDPFDNLLFNTTNVQDGVVSYEYLQFTFNPGTMAFEDYFDLGAYSEDSEALYYVWGQMGSGDSYLERSDGVTLDSQAIPAITVRPATIPLPNGLALFVTGILSLLGLRKLA</sequence>
<accession>A0ABY7GIX6</accession>
<dbReference type="PROSITE" id="PS51257">
    <property type="entry name" value="PROKAR_LIPOPROTEIN"/>
    <property type="match status" value="1"/>
</dbReference>
<protein>
    <submittedName>
        <fullName evidence="2">Uncharacterized protein</fullName>
    </submittedName>
</protein>
<dbReference type="RefSeq" id="WP_255189510.1">
    <property type="nucleotide sequence ID" value="NZ_CP113517.1"/>
</dbReference>
<gene>
    <name evidence="2" type="ORF">NM686_019645</name>
</gene>
<feature type="signal peptide" evidence="1">
    <location>
        <begin position="1"/>
        <end position="31"/>
    </location>
</feature>
<name>A0ABY7GIX6_9GAMM</name>
<proteinExistence type="predicted"/>
<dbReference type="EMBL" id="CP113517">
    <property type="protein sequence ID" value="WAR44536.1"/>
    <property type="molecule type" value="Genomic_DNA"/>
</dbReference>
<dbReference type="Proteomes" id="UP001162780">
    <property type="component" value="Chromosome"/>
</dbReference>
<reference evidence="2" key="1">
    <citation type="submission" date="2022-11" db="EMBL/GenBank/DDBJ databases">
        <title>Methylomonas rapida sp. nov., Carotenoid-Producing Obligate Methanotrophs with High Growth Characteristics and Biotechnological Potential.</title>
        <authorList>
            <person name="Tikhonova E.N."/>
            <person name="Suleimanov R.Z."/>
            <person name="Miroshnikov K."/>
            <person name="Oshkin I.Y."/>
            <person name="Belova S.E."/>
            <person name="Danilova O.V."/>
            <person name="Ashikhmin A."/>
            <person name="Konopkin A."/>
            <person name="But S.Y."/>
            <person name="Khmelenina V.N."/>
            <person name="Kuznetsov N."/>
            <person name="Pimenov N.V."/>
            <person name="Dedysh S.N."/>
        </authorList>
    </citation>
    <scope>NUCLEOTIDE SEQUENCE</scope>
    <source>
        <strain evidence="2">MP1</strain>
    </source>
</reference>
<keyword evidence="1" id="KW-0732">Signal</keyword>
<evidence type="ECO:0000313" key="2">
    <source>
        <dbReference type="EMBL" id="WAR44536.1"/>
    </source>
</evidence>
<organism evidence="2 3">
    <name type="scientific">Methylomonas rapida</name>
    <dbReference type="NCBI Taxonomy" id="2963939"/>
    <lineage>
        <taxon>Bacteria</taxon>
        <taxon>Pseudomonadati</taxon>
        <taxon>Pseudomonadota</taxon>
        <taxon>Gammaproteobacteria</taxon>
        <taxon>Methylococcales</taxon>
        <taxon>Methylococcaceae</taxon>
        <taxon>Methylomonas</taxon>
    </lineage>
</organism>